<feature type="region of interest" description="Disordered" evidence="1">
    <location>
        <begin position="1"/>
        <end position="43"/>
    </location>
</feature>
<organism evidence="3">
    <name type="scientific">Leptolyngbya sp. NK1-12</name>
    <dbReference type="NCBI Taxonomy" id="2547451"/>
    <lineage>
        <taxon>Bacteria</taxon>
        <taxon>Bacillati</taxon>
        <taxon>Cyanobacteriota</taxon>
        <taxon>Cyanophyceae</taxon>
        <taxon>Leptolyngbyales</taxon>
        <taxon>Leptolyngbyaceae</taxon>
        <taxon>Leptolyngbya group</taxon>
        <taxon>Leptolyngbya</taxon>
    </lineage>
</organism>
<feature type="compositionally biased region" description="Polar residues" evidence="1">
    <location>
        <begin position="1"/>
        <end position="11"/>
    </location>
</feature>
<feature type="transmembrane region" description="Helical" evidence="2">
    <location>
        <begin position="73"/>
        <end position="95"/>
    </location>
</feature>
<dbReference type="AlphaFoldDB" id="A0AA96WAC5"/>
<evidence type="ECO:0000256" key="1">
    <source>
        <dbReference type="SAM" id="MobiDB-lite"/>
    </source>
</evidence>
<keyword evidence="2" id="KW-0472">Membrane</keyword>
<proteinExistence type="predicted"/>
<sequence>MESTGVKNSASPLAEQGGNVIPLHPEVSAEGQEPQPTQNHSREMDREALVSWLFLIGSLLFTLDAVLENLKGVSFSSLLHISASILFTVGSVLFIPSRSQD</sequence>
<protein>
    <submittedName>
        <fullName evidence="3">Uncharacterized protein</fullName>
    </submittedName>
</protein>
<dbReference type="RefSeq" id="WP_316431860.1">
    <property type="nucleotide sequence ID" value="NZ_CP053586.1"/>
</dbReference>
<gene>
    <name evidence="3" type="ORF">HJG54_24570</name>
</gene>
<keyword evidence="2" id="KW-0812">Transmembrane</keyword>
<name>A0AA96WAC5_9CYAN</name>
<evidence type="ECO:0000313" key="3">
    <source>
        <dbReference type="EMBL" id="WNZ21399.1"/>
    </source>
</evidence>
<keyword evidence="2" id="KW-1133">Transmembrane helix</keyword>
<accession>A0AA96WAC5</accession>
<dbReference type="EMBL" id="CP053586">
    <property type="protein sequence ID" value="WNZ21399.1"/>
    <property type="molecule type" value="Genomic_DNA"/>
</dbReference>
<reference evidence="3" key="1">
    <citation type="submission" date="2020-05" db="EMBL/GenBank/DDBJ databases">
        <authorList>
            <person name="Zhu T."/>
            <person name="Keshari N."/>
            <person name="Lu X."/>
        </authorList>
    </citation>
    <scope>NUCLEOTIDE SEQUENCE</scope>
    <source>
        <strain evidence="3">NK1-12</strain>
    </source>
</reference>
<evidence type="ECO:0000256" key="2">
    <source>
        <dbReference type="SAM" id="Phobius"/>
    </source>
</evidence>
<feature type="transmembrane region" description="Helical" evidence="2">
    <location>
        <begin position="48"/>
        <end position="67"/>
    </location>
</feature>